<dbReference type="Proteomes" id="UP000664859">
    <property type="component" value="Unassembled WGS sequence"/>
</dbReference>
<dbReference type="AlphaFoldDB" id="A0A835Z3F4"/>
<evidence type="ECO:0000313" key="3">
    <source>
        <dbReference type="Proteomes" id="UP000664859"/>
    </source>
</evidence>
<keyword evidence="3" id="KW-1185">Reference proteome</keyword>
<evidence type="ECO:0000259" key="1">
    <source>
        <dbReference type="Pfam" id="PF21530"/>
    </source>
</evidence>
<accession>A0A835Z3F4</accession>
<dbReference type="Pfam" id="PF21530">
    <property type="entry name" value="Pif1_2B_dom"/>
    <property type="match status" value="1"/>
</dbReference>
<feature type="non-terminal residue" evidence="2">
    <location>
        <position position="91"/>
    </location>
</feature>
<sequence length="91" mass="10092">HVMHSVNTASTDDPMDTNYIDETVMQSIDAPGVPRSTERYKVGAVVVIIRNVNFDSGLVNGQRAIIRNITRKCITVELLDGKRTIALIPRI</sequence>
<proteinExistence type="predicted"/>
<feature type="domain" description="DNA helicase Pif1-like 2B" evidence="1">
    <location>
        <begin position="26"/>
        <end position="67"/>
    </location>
</feature>
<gene>
    <name evidence="2" type="ORF">JKP88DRAFT_131732</name>
</gene>
<reference evidence="2" key="1">
    <citation type="submission" date="2021-02" db="EMBL/GenBank/DDBJ databases">
        <title>First Annotated Genome of the Yellow-green Alga Tribonema minus.</title>
        <authorList>
            <person name="Mahan K.M."/>
        </authorList>
    </citation>
    <scope>NUCLEOTIDE SEQUENCE</scope>
    <source>
        <strain evidence="2">UTEX B ZZ1240</strain>
    </source>
</reference>
<feature type="non-terminal residue" evidence="2">
    <location>
        <position position="1"/>
    </location>
</feature>
<comment type="caution">
    <text evidence="2">The sequence shown here is derived from an EMBL/GenBank/DDBJ whole genome shotgun (WGS) entry which is preliminary data.</text>
</comment>
<protein>
    <recommendedName>
        <fullName evidence="1">DNA helicase Pif1-like 2B domain-containing protein</fullName>
    </recommendedName>
</protein>
<organism evidence="2 3">
    <name type="scientific">Tribonema minus</name>
    <dbReference type="NCBI Taxonomy" id="303371"/>
    <lineage>
        <taxon>Eukaryota</taxon>
        <taxon>Sar</taxon>
        <taxon>Stramenopiles</taxon>
        <taxon>Ochrophyta</taxon>
        <taxon>PX clade</taxon>
        <taxon>Xanthophyceae</taxon>
        <taxon>Tribonematales</taxon>
        <taxon>Tribonemataceae</taxon>
        <taxon>Tribonema</taxon>
    </lineage>
</organism>
<name>A0A835Z3F4_9STRA</name>
<evidence type="ECO:0000313" key="2">
    <source>
        <dbReference type="EMBL" id="KAG5185489.1"/>
    </source>
</evidence>
<dbReference type="OrthoDB" id="111435at2759"/>
<dbReference type="EMBL" id="JAFCMP010000130">
    <property type="protein sequence ID" value="KAG5185489.1"/>
    <property type="molecule type" value="Genomic_DNA"/>
</dbReference>
<dbReference type="InterPro" id="IPR049163">
    <property type="entry name" value="Pif1-like_2B_dom"/>
</dbReference>